<dbReference type="Proteomes" id="UP001498398">
    <property type="component" value="Unassembled WGS sequence"/>
</dbReference>
<evidence type="ECO:0000313" key="3">
    <source>
        <dbReference type="Proteomes" id="UP001498398"/>
    </source>
</evidence>
<feature type="compositionally biased region" description="Polar residues" evidence="1">
    <location>
        <begin position="103"/>
        <end position="124"/>
    </location>
</feature>
<sequence length="187" mass="20581">MSEASLVTPASTNDRFSRIAENNSIELMYHQLPSDVGSVLSTNGAVAASSRFQQASEKKDTGSTGNQNTRRPMIETSFEPASTSVQHSSISPTLISHNDKPNSDQTDTIRTNPYQSRTQSPQWIESTVSTAVERRSSSMPDVNQSPYRSQLSQQEYEQMLMELGRLAISGQTQLQPPPAYEPRRSGG</sequence>
<gene>
    <name evidence="2" type="ORF">VKT23_001290</name>
</gene>
<evidence type="ECO:0000313" key="2">
    <source>
        <dbReference type="EMBL" id="KAK7473191.1"/>
    </source>
</evidence>
<evidence type="ECO:0000256" key="1">
    <source>
        <dbReference type="SAM" id="MobiDB-lite"/>
    </source>
</evidence>
<name>A0ABR1KCJ9_9AGAR</name>
<feature type="compositionally biased region" description="Polar residues" evidence="1">
    <location>
        <begin position="79"/>
        <end position="96"/>
    </location>
</feature>
<organism evidence="2 3">
    <name type="scientific">Marasmiellus scandens</name>
    <dbReference type="NCBI Taxonomy" id="2682957"/>
    <lineage>
        <taxon>Eukaryota</taxon>
        <taxon>Fungi</taxon>
        <taxon>Dikarya</taxon>
        <taxon>Basidiomycota</taxon>
        <taxon>Agaricomycotina</taxon>
        <taxon>Agaricomycetes</taxon>
        <taxon>Agaricomycetidae</taxon>
        <taxon>Agaricales</taxon>
        <taxon>Marasmiineae</taxon>
        <taxon>Omphalotaceae</taxon>
        <taxon>Marasmiellus</taxon>
    </lineage>
</organism>
<feature type="region of interest" description="Disordered" evidence="1">
    <location>
        <begin position="167"/>
        <end position="187"/>
    </location>
</feature>
<protein>
    <submittedName>
        <fullName evidence="2">Uncharacterized protein</fullName>
    </submittedName>
</protein>
<reference evidence="2 3" key="1">
    <citation type="submission" date="2024-01" db="EMBL/GenBank/DDBJ databases">
        <title>A draft genome for the cacao thread blight pathogen Marasmiellus scandens.</title>
        <authorList>
            <person name="Baruah I.K."/>
            <person name="Leung J."/>
            <person name="Bukari Y."/>
            <person name="Amoako-Attah I."/>
            <person name="Meinhardt L.W."/>
            <person name="Bailey B.A."/>
            <person name="Cohen S.P."/>
        </authorList>
    </citation>
    <scope>NUCLEOTIDE SEQUENCE [LARGE SCALE GENOMIC DNA]</scope>
    <source>
        <strain evidence="2 3">GH-19</strain>
    </source>
</reference>
<feature type="region of interest" description="Disordered" evidence="1">
    <location>
        <begin position="47"/>
        <end position="124"/>
    </location>
</feature>
<proteinExistence type="predicted"/>
<accession>A0ABR1KCJ9</accession>
<comment type="caution">
    <text evidence="2">The sequence shown here is derived from an EMBL/GenBank/DDBJ whole genome shotgun (WGS) entry which is preliminary data.</text>
</comment>
<keyword evidence="3" id="KW-1185">Reference proteome</keyword>
<dbReference type="EMBL" id="JBANRG010000001">
    <property type="protein sequence ID" value="KAK7473191.1"/>
    <property type="molecule type" value="Genomic_DNA"/>
</dbReference>